<feature type="region of interest" description="Disordered" evidence="1">
    <location>
        <begin position="59"/>
        <end position="80"/>
    </location>
</feature>
<proteinExistence type="predicted"/>
<reference evidence="3 4" key="1">
    <citation type="submission" date="2023-11" db="EMBL/GenBank/DDBJ databases">
        <title>Peredibacter starrii A3.12.</title>
        <authorList>
            <person name="Mitchell R.J."/>
        </authorList>
    </citation>
    <scope>NUCLEOTIDE SEQUENCE [LARGE SCALE GENOMIC DNA]</scope>
    <source>
        <strain evidence="3 4">A3.12</strain>
    </source>
</reference>
<dbReference type="RefSeq" id="WP_321396384.1">
    <property type="nucleotide sequence ID" value="NZ_CP139487.1"/>
</dbReference>
<feature type="chain" id="PRO_5043690998" evidence="2">
    <location>
        <begin position="18"/>
        <end position="80"/>
    </location>
</feature>
<dbReference type="AlphaFoldDB" id="A0AAX4HQV0"/>
<dbReference type="Proteomes" id="UP001324634">
    <property type="component" value="Chromosome"/>
</dbReference>
<evidence type="ECO:0000313" key="3">
    <source>
        <dbReference type="EMBL" id="WPU65597.1"/>
    </source>
</evidence>
<protein>
    <submittedName>
        <fullName evidence="3">Uncharacterized protein</fullName>
    </submittedName>
</protein>
<feature type="signal peptide" evidence="2">
    <location>
        <begin position="1"/>
        <end position="17"/>
    </location>
</feature>
<name>A0AAX4HQV0_9BACT</name>
<sequence>MKILFALMIAVSASAFANNEKAMVGENASPEYKNCLGEDKCPSQMCQNSCAMINRAQFKEDRSTASSQPKRGGKSKASAQ</sequence>
<accession>A0AAX4HQV0</accession>
<dbReference type="KEGG" id="psti:SOO65_02435"/>
<evidence type="ECO:0000313" key="4">
    <source>
        <dbReference type="Proteomes" id="UP001324634"/>
    </source>
</evidence>
<keyword evidence="2" id="KW-0732">Signal</keyword>
<dbReference type="EMBL" id="CP139487">
    <property type="protein sequence ID" value="WPU65597.1"/>
    <property type="molecule type" value="Genomic_DNA"/>
</dbReference>
<organism evidence="3 4">
    <name type="scientific">Peredibacter starrii</name>
    <dbReference type="NCBI Taxonomy" id="28202"/>
    <lineage>
        <taxon>Bacteria</taxon>
        <taxon>Pseudomonadati</taxon>
        <taxon>Bdellovibrionota</taxon>
        <taxon>Bacteriovoracia</taxon>
        <taxon>Bacteriovoracales</taxon>
        <taxon>Bacteriovoracaceae</taxon>
        <taxon>Peredibacter</taxon>
    </lineage>
</organism>
<keyword evidence="4" id="KW-1185">Reference proteome</keyword>
<evidence type="ECO:0000256" key="1">
    <source>
        <dbReference type="SAM" id="MobiDB-lite"/>
    </source>
</evidence>
<evidence type="ECO:0000256" key="2">
    <source>
        <dbReference type="SAM" id="SignalP"/>
    </source>
</evidence>
<gene>
    <name evidence="3" type="ORF">SOO65_02435</name>
</gene>